<dbReference type="InterPro" id="IPR038008">
    <property type="entry name" value="Jag_KH"/>
</dbReference>
<dbReference type="Pfam" id="PF13083">
    <property type="entry name" value="KH_KhpA-B"/>
    <property type="match status" value="1"/>
</dbReference>
<dbReference type="GO" id="GO:0005737">
    <property type="term" value="C:cytoplasm"/>
    <property type="evidence" value="ECO:0007669"/>
    <property type="project" value="UniProtKB-SubCell"/>
</dbReference>
<dbReference type="Pfam" id="PF01424">
    <property type="entry name" value="R3H"/>
    <property type="match status" value="1"/>
</dbReference>
<dbReference type="GO" id="GO:0008360">
    <property type="term" value="P:regulation of cell shape"/>
    <property type="evidence" value="ECO:0007669"/>
    <property type="project" value="UniProtKB-KW"/>
</dbReference>
<dbReference type="NCBIfam" id="NF041568">
    <property type="entry name" value="Jag_EloR"/>
    <property type="match status" value="1"/>
</dbReference>
<evidence type="ECO:0000313" key="8">
    <source>
        <dbReference type="EMBL" id="EEG76924.1"/>
    </source>
</evidence>
<keyword evidence="9" id="KW-1185">Reference proteome</keyword>
<dbReference type="GO" id="GO:0071555">
    <property type="term" value="P:cell wall organization"/>
    <property type="evidence" value="ECO:0007669"/>
    <property type="project" value="UniProtKB-KW"/>
</dbReference>
<dbReference type="InterPro" id="IPR009019">
    <property type="entry name" value="KH_sf_prok-type"/>
</dbReference>
<comment type="subunit">
    <text evidence="6">Forms a complex with KhpA.</text>
</comment>
<dbReference type="PROSITE" id="PS51061">
    <property type="entry name" value="R3H"/>
    <property type="match status" value="1"/>
</dbReference>
<dbReference type="OrthoDB" id="9794483at2"/>
<keyword evidence="2 6" id="KW-0694">RNA-binding</keyword>
<evidence type="ECO:0000313" key="9">
    <source>
        <dbReference type="Proteomes" id="UP000006443"/>
    </source>
</evidence>
<dbReference type="HAMAP" id="MF_00867">
    <property type="entry name" value="KhpB"/>
    <property type="match status" value="1"/>
</dbReference>
<evidence type="ECO:0000256" key="3">
    <source>
        <dbReference type="ARBA" id="ARBA00022960"/>
    </source>
</evidence>
<organism evidence="8 9">
    <name type="scientific">Dethiobacter alkaliphilus AHT 1</name>
    <dbReference type="NCBI Taxonomy" id="555088"/>
    <lineage>
        <taxon>Bacteria</taxon>
        <taxon>Bacillati</taxon>
        <taxon>Bacillota</taxon>
        <taxon>Dethiobacteria</taxon>
        <taxon>Dethiobacterales</taxon>
        <taxon>Dethiobacteraceae</taxon>
        <taxon>Dethiobacter</taxon>
    </lineage>
</organism>
<comment type="function">
    <text evidence="6">A probable RNA chaperone. Forms a complex with KhpA which binds to cellular RNA and controls its expression. Plays a role in peptidoglycan (PG) homeostasis and cell length regulation.</text>
</comment>
<dbReference type="InterPro" id="IPR015946">
    <property type="entry name" value="KH_dom-like_a/b"/>
</dbReference>
<dbReference type="InterPro" id="IPR032782">
    <property type="entry name" value="KhpB_N"/>
</dbReference>
<accession>C0GI76</accession>
<dbReference type="GO" id="GO:0009252">
    <property type="term" value="P:peptidoglycan biosynthetic process"/>
    <property type="evidence" value="ECO:0007669"/>
    <property type="project" value="UniProtKB-UniRule"/>
</dbReference>
<keyword evidence="5 6" id="KW-0961">Cell wall biogenesis/degradation</keyword>
<dbReference type="SMART" id="SM00393">
    <property type="entry name" value="R3H"/>
    <property type="match status" value="1"/>
</dbReference>
<dbReference type="InterPro" id="IPR036867">
    <property type="entry name" value="R3H_dom_sf"/>
</dbReference>
<dbReference type="EMBL" id="ACJM01000011">
    <property type="protein sequence ID" value="EEG76924.1"/>
    <property type="molecule type" value="Genomic_DNA"/>
</dbReference>
<dbReference type="CDD" id="cd02644">
    <property type="entry name" value="R3H_jag"/>
    <property type="match status" value="1"/>
</dbReference>
<dbReference type="PANTHER" id="PTHR35800:SF1">
    <property type="entry name" value="RNA-BINDING PROTEIN KHPB"/>
    <property type="match status" value="1"/>
</dbReference>
<dbReference type="InterPro" id="IPR039247">
    <property type="entry name" value="KhpB"/>
</dbReference>
<dbReference type="eggNOG" id="COG1847">
    <property type="taxonomic scope" value="Bacteria"/>
</dbReference>
<reference evidence="8 9" key="1">
    <citation type="submission" date="2009-02" db="EMBL/GenBank/DDBJ databases">
        <title>Sequencing of the draft genome and assembly of Dethiobacter alkaliphilus AHT 1.</title>
        <authorList>
            <consortium name="US DOE Joint Genome Institute (JGI-PGF)"/>
            <person name="Lucas S."/>
            <person name="Copeland A."/>
            <person name="Lapidus A."/>
            <person name="Glavina del Rio T."/>
            <person name="Dalin E."/>
            <person name="Tice H."/>
            <person name="Bruce D."/>
            <person name="Goodwin L."/>
            <person name="Pitluck S."/>
            <person name="Larimer F."/>
            <person name="Land M.L."/>
            <person name="Hauser L."/>
            <person name="Muyzer G."/>
        </authorList>
    </citation>
    <scope>NUCLEOTIDE SEQUENCE [LARGE SCALE GENOMIC DNA]</scope>
    <source>
        <strain evidence="8 9">AHT 1</strain>
    </source>
</reference>
<proteinExistence type="inferred from homology"/>
<dbReference type="AlphaFoldDB" id="C0GI76"/>
<evidence type="ECO:0000256" key="6">
    <source>
        <dbReference type="HAMAP-Rule" id="MF_00867"/>
    </source>
</evidence>
<dbReference type="InterPro" id="IPR034079">
    <property type="entry name" value="R3H_KhpB"/>
</dbReference>
<dbReference type="Gene3D" id="3.30.1370.50">
    <property type="entry name" value="R3H-like domain"/>
    <property type="match status" value="1"/>
</dbReference>
<comment type="similarity">
    <text evidence="6">Belongs to the KhpB RNA-binding protein family.</text>
</comment>
<feature type="domain" description="R3H" evidence="7">
    <location>
        <begin position="141"/>
        <end position="206"/>
    </location>
</feature>
<evidence type="ECO:0000256" key="4">
    <source>
        <dbReference type="ARBA" id="ARBA00023186"/>
    </source>
</evidence>
<comment type="caution">
    <text evidence="8">The sequence shown here is derived from an EMBL/GenBank/DDBJ whole genome shotgun (WGS) entry which is preliminary data.</text>
</comment>
<feature type="region of interest" description="Jag_N domain" evidence="6">
    <location>
        <begin position="5"/>
        <end position="55"/>
    </location>
</feature>
<dbReference type="Gene3D" id="3.30.300.20">
    <property type="match status" value="1"/>
</dbReference>
<evidence type="ECO:0000256" key="2">
    <source>
        <dbReference type="ARBA" id="ARBA00022884"/>
    </source>
</evidence>
<dbReference type="STRING" id="555088.DealDRAFT_2185"/>
<dbReference type="SUPFAM" id="SSF54814">
    <property type="entry name" value="Prokaryotic type KH domain (KH-domain type II)"/>
    <property type="match status" value="1"/>
</dbReference>
<evidence type="ECO:0000256" key="1">
    <source>
        <dbReference type="ARBA" id="ARBA00022490"/>
    </source>
</evidence>
<keyword evidence="1 6" id="KW-0963">Cytoplasm</keyword>
<name>C0GI76_DETAL</name>
<dbReference type="InterPro" id="IPR001374">
    <property type="entry name" value="R3H_dom"/>
</dbReference>
<keyword evidence="4 6" id="KW-0143">Chaperone</keyword>
<dbReference type="RefSeq" id="WP_008517352.1">
    <property type="nucleotide sequence ID" value="NZ_ACJM01000011.1"/>
</dbReference>
<dbReference type="Proteomes" id="UP000006443">
    <property type="component" value="Unassembled WGS sequence"/>
</dbReference>
<protein>
    <recommendedName>
        <fullName evidence="6">RNA-binding protein KhpB</fullName>
    </recommendedName>
    <alternativeName>
        <fullName evidence="6">RNA-binding protein EloR</fullName>
    </alternativeName>
</protein>
<keyword evidence="3 6" id="KW-0133">Cell shape</keyword>
<dbReference type="SMART" id="SM01245">
    <property type="entry name" value="Jag_N"/>
    <property type="match status" value="1"/>
</dbReference>
<sequence>MRSAEATGKTVGEATQKALEELGIDAEYAEVETLEEPSNGLFGLIGSKLARVRVTEKERPENYLLEFLNGIMTKMNLDGDVEIIKDDDILKMNVSGPKMGMLIGKRGQTLNALQYLLNVAYHKRFSGQSRRVILDVEDYREKREETLRVLASNLAKKALRNGKQVILEPMSPQERRIIHTALQDHPDVSTYSQGDEPYRKVVIAPR</sequence>
<dbReference type="PANTHER" id="PTHR35800">
    <property type="entry name" value="PROTEIN JAG"/>
    <property type="match status" value="1"/>
</dbReference>
<dbReference type="GO" id="GO:0003723">
    <property type="term" value="F:RNA binding"/>
    <property type="evidence" value="ECO:0007669"/>
    <property type="project" value="UniProtKB-UniRule"/>
</dbReference>
<dbReference type="Pfam" id="PF14804">
    <property type="entry name" value="Jag_N"/>
    <property type="match status" value="1"/>
</dbReference>
<comment type="subcellular location">
    <subcellularLocation>
        <location evidence="6">Cytoplasm</location>
    </subcellularLocation>
</comment>
<evidence type="ECO:0000259" key="7">
    <source>
        <dbReference type="PROSITE" id="PS51061"/>
    </source>
</evidence>
<gene>
    <name evidence="6" type="primary">khpB</name>
    <name evidence="6" type="synonym">eloR</name>
    <name evidence="8" type="ORF">DealDRAFT_2185</name>
</gene>
<evidence type="ECO:0000256" key="5">
    <source>
        <dbReference type="ARBA" id="ARBA00023316"/>
    </source>
</evidence>
<dbReference type="SUPFAM" id="SSF82708">
    <property type="entry name" value="R3H domain"/>
    <property type="match status" value="1"/>
</dbReference>
<dbReference type="Gene3D" id="3.30.30.80">
    <property type="entry name" value="probable RNA-binding protein from clostridium symbiosum atcc 14940"/>
    <property type="match status" value="1"/>
</dbReference>
<dbReference type="CDD" id="cd02414">
    <property type="entry name" value="KH-II_Jag"/>
    <property type="match status" value="1"/>
</dbReference>
<comment type="domain">
    <text evidence="6">Has an N-terminal Jag-N domain and 2 RNA-binding domains (KH and R3H).</text>
</comment>
<dbReference type="InterPro" id="IPR038247">
    <property type="entry name" value="Jag_N_dom_sf"/>
</dbReference>